<dbReference type="InterPro" id="IPR021401">
    <property type="entry name" value="DUF3040"/>
</dbReference>
<dbReference type="EMBL" id="JBBEGN010000006">
    <property type="protein sequence ID" value="MEJ2869045.1"/>
    <property type="molecule type" value="Genomic_DNA"/>
</dbReference>
<sequence length="114" mass="12012">MSPSDEDDQRPDAAHPDAGRAPVDRRFAALVGALRAADPRFARRVSEPRRLRGAHLMTLVGFVATLVLGVVPLAVGIHLQAAGLLTLGAVGTAFTPVVVPPLVGLVLGRLRPLW</sequence>
<dbReference type="RefSeq" id="WP_337695625.1">
    <property type="nucleotide sequence ID" value="NZ_JBBEGN010000006.1"/>
</dbReference>
<evidence type="ECO:0000313" key="4">
    <source>
        <dbReference type="Proteomes" id="UP001385809"/>
    </source>
</evidence>
<feature type="compositionally biased region" description="Basic and acidic residues" evidence="1">
    <location>
        <begin position="10"/>
        <end position="21"/>
    </location>
</feature>
<feature type="transmembrane region" description="Helical" evidence="2">
    <location>
        <begin position="81"/>
        <end position="107"/>
    </location>
</feature>
<feature type="region of interest" description="Disordered" evidence="1">
    <location>
        <begin position="1"/>
        <end position="21"/>
    </location>
</feature>
<organism evidence="3 4">
    <name type="scientific">Actinomycetospora aurantiaca</name>
    <dbReference type="NCBI Taxonomy" id="3129233"/>
    <lineage>
        <taxon>Bacteria</taxon>
        <taxon>Bacillati</taxon>
        <taxon>Actinomycetota</taxon>
        <taxon>Actinomycetes</taxon>
        <taxon>Pseudonocardiales</taxon>
        <taxon>Pseudonocardiaceae</taxon>
        <taxon>Actinomycetospora</taxon>
    </lineage>
</organism>
<keyword evidence="2" id="KW-1133">Transmembrane helix</keyword>
<evidence type="ECO:0000256" key="2">
    <source>
        <dbReference type="SAM" id="Phobius"/>
    </source>
</evidence>
<accession>A0ABU8MP02</accession>
<keyword evidence="2" id="KW-0472">Membrane</keyword>
<reference evidence="3 4" key="1">
    <citation type="submission" date="2024-03" db="EMBL/GenBank/DDBJ databases">
        <title>Actinomycetospora sp. OC33-EN08, a novel actinomycete isolated from wild orchid (Aerides multiflora).</title>
        <authorList>
            <person name="Suriyachadkun C."/>
        </authorList>
    </citation>
    <scope>NUCLEOTIDE SEQUENCE [LARGE SCALE GENOMIC DNA]</scope>
    <source>
        <strain evidence="3 4">OC33-EN08</strain>
    </source>
</reference>
<dbReference type="Pfam" id="PF11239">
    <property type="entry name" value="DUF3040"/>
    <property type="match status" value="1"/>
</dbReference>
<protein>
    <submittedName>
        <fullName evidence="3">DUF3040 domain-containing protein</fullName>
    </submittedName>
</protein>
<name>A0ABU8MP02_9PSEU</name>
<evidence type="ECO:0000256" key="1">
    <source>
        <dbReference type="SAM" id="MobiDB-lite"/>
    </source>
</evidence>
<comment type="caution">
    <text evidence="3">The sequence shown here is derived from an EMBL/GenBank/DDBJ whole genome shotgun (WGS) entry which is preliminary data.</text>
</comment>
<gene>
    <name evidence="3" type="ORF">WCD74_14825</name>
</gene>
<evidence type="ECO:0000313" key="3">
    <source>
        <dbReference type="EMBL" id="MEJ2869045.1"/>
    </source>
</evidence>
<keyword evidence="4" id="KW-1185">Reference proteome</keyword>
<keyword evidence="2" id="KW-0812">Transmembrane</keyword>
<proteinExistence type="predicted"/>
<feature type="transmembrane region" description="Helical" evidence="2">
    <location>
        <begin position="53"/>
        <end position="75"/>
    </location>
</feature>
<dbReference type="Proteomes" id="UP001385809">
    <property type="component" value="Unassembled WGS sequence"/>
</dbReference>